<protein>
    <recommendedName>
        <fullName evidence="1">AbiJ-NTD3 domain-containing protein</fullName>
    </recommendedName>
</protein>
<evidence type="ECO:0000313" key="3">
    <source>
        <dbReference type="Proteomes" id="UP000295818"/>
    </source>
</evidence>
<comment type="caution">
    <text evidence="2">The sequence shown here is derived from an EMBL/GenBank/DDBJ whole genome shotgun (WGS) entry which is preliminary data.</text>
</comment>
<evidence type="ECO:0000313" key="2">
    <source>
        <dbReference type="EMBL" id="TCO14918.1"/>
    </source>
</evidence>
<dbReference type="Pfam" id="PF18860">
    <property type="entry name" value="AbiJ_NTD3"/>
    <property type="match status" value="1"/>
</dbReference>
<gene>
    <name evidence="2" type="ORF">EV644_11930</name>
</gene>
<dbReference type="EMBL" id="SLWM01000019">
    <property type="protein sequence ID" value="TCO14918.1"/>
    <property type="molecule type" value="Genomic_DNA"/>
</dbReference>
<feature type="domain" description="AbiJ-NTD3" evidence="1">
    <location>
        <begin position="9"/>
        <end position="55"/>
    </location>
</feature>
<evidence type="ECO:0000259" key="1">
    <source>
        <dbReference type="Pfam" id="PF18860"/>
    </source>
</evidence>
<organism evidence="2 3">
    <name type="scientific">Kribbella orskensis</name>
    <dbReference type="NCBI Taxonomy" id="2512216"/>
    <lineage>
        <taxon>Bacteria</taxon>
        <taxon>Bacillati</taxon>
        <taxon>Actinomycetota</taxon>
        <taxon>Actinomycetes</taxon>
        <taxon>Propionibacteriales</taxon>
        <taxon>Kribbellaceae</taxon>
        <taxon>Kribbella</taxon>
    </lineage>
</organism>
<name>A0ABY2BBM4_9ACTN</name>
<accession>A0ABY2BBM4</accession>
<reference evidence="2 3" key="1">
    <citation type="journal article" date="2015" name="Stand. Genomic Sci.">
        <title>Genomic Encyclopedia of Bacterial and Archaeal Type Strains, Phase III: the genomes of soil and plant-associated and newly described type strains.</title>
        <authorList>
            <person name="Whitman W.B."/>
            <person name="Woyke T."/>
            <person name="Klenk H.P."/>
            <person name="Zhou Y."/>
            <person name="Lilburn T.G."/>
            <person name="Beck B.J."/>
            <person name="De Vos P."/>
            <person name="Vandamme P."/>
            <person name="Eisen J.A."/>
            <person name="Garrity G."/>
            <person name="Hugenholtz P."/>
            <person name="Kyrpides N.C."/>
        </authorList>
    </citation>
    <scope>NUCLEOTIDE SEQUENCE [LARGE SCALE GENOMIC DNA]</scope>
    <source>
        <strain evidence="2 3">VKM Ac-2538</strain>
    </source>
</reference>
<dbReference type="InterPro" id="IPR041427">
    <property type="entry name" value="AbiJ-NTD3"/>
</dbReference>
<dbReference type="Proteomes" id="UP000295818">
    <property type="component" value="Unassembled WGS sequence"/>
</dbReference>
<sequence length="56" mass="6602">MNETSTNTITGLTRRNIFDYLTMEKVAWAGRFDEPDFVIRIWPNANDLPSYDTRFT</sequence>
<proteinExistence type="predicted"/>
<keyword evidence="3" id="KW-1185">Reference proteome</keyword>